<gene>
    <name evidence="1" type="ORF">NFC81_15350</name>
</gene>
<evidence type="ECO:0000313" key="1">
    <source>
        <dbReference type="EMBL" id="WLD58069.1"/>
    </source>
</evidence>
<organism evidence="1">
    <name type="scientific">Salinispirillum sp. LH 10-3-1</name>
    <dbReference type="NCBI Taxonomy" id="2952525"/>
    <lineage>
        <taxon>Bacteria</taxon>
        <taxon>Pseudomonadati</taxon>
        <taxon>Pseudomonadota</taxon>
        <taxon>Gammaproteobacteria</taxon>
        <taxon>Oceanospirillales</taxon>
        <taxon>Saccharospirillaceae</taxon>
        <taxon>Salinispirillum</taxon>
    </lineage>
</organism>
<accession>A0AB38YF98</accession>
<dbReference type="RefSeq" id="WP_304995354.1">
    <property type="nucleotide sequence ID" value="NZ_CP101717.1"/>
</dbReference>
<reference evidence="1" key="1">
    <citation type="submission" date="2022-07" db="EMBL/GenBank/DDBJ databases">
        <title>Complete genome sequence of Salinispirillum sp. LH10-3-1 capable of multiple carbohydrate inversion isolated from a soda lake.</title>
        <authorList>
            <person name="Liu J."/>
            <person name="Zhai Y."/>
            <person name="Zhang H."/>
            <person name="Yang H."/>
            <person name="Qu J."/>
            <person name="Li J."/>
        </authorList>
    </citation>
    <scope>NUCLEOTIDE SEQUENCE</scope>
    <source>
        <strain evidence="1">LH 10-3-1</strain>
    </source>
</reference>
<proteinExistence type="predicted"/>
<dbReference type="EMBL" id="CP101717">
    <property type="protein sequence ID" value="WLD58069.1"/>
    <property type="molecule type" value="Genomic_DNA"/>
</dbReference>
<sequence>MSDQAQGATNLILMTPIRTGVTDGGCSYAYYIRQRLHDLPLHEDSPWAKVPDTYLARWYLLDDVAYQGKPAHEDHLASRYLVLIAHFHGDRERFLRHCWQHMEPLLRELYGFAWGFESVEDADAWVTFAQRCVMPTGFFFNGSTGEPLAEQLKALYLRQAFTQFVMTHQHVKGAELQQAFVRWSSEHQPENLAGPTWRPGADCLSNVVTQG</sequence>
<protein>
    <submittedName>
        <fullName evidence="1">Uncharacterized protein</fullName>
    </submittedName>
</protein>
<dbReference type="AlphaFoldDB" id="A0AB38YF98"/>
<name>A0AB38YF98_9GAMM</name>